<accession>A0AAD6N8Z8</accession>
<proteinExistence type="inferred from homology"/>
<name>A0AAD6N8Z8_PENCN</name>
<protein>
    <recommendedName>
        <fullName evidence="4">CmcJ-like methyltransferase</fullName>
    </recommendedName>
</protein>
<sequence length="291" mass="33623">MVLATLQHISPLERYETEKPYFLNIAENESSREVPQTNLEYSPQDGIRIENIRERGFPAFSLQTNGFEILNYKSVTTLENPTEDIGTFCEEMARVIKVKYNAVHVFCYDYRIRKNNTNIMDYDKGENYGRENAAPPVFPVHIDHTVEGGLKRIRRHLTELEASMYLTPNFKARIINLWRPLRTPVEECPIAICDPRSIDPADLLAADRVTPDFALEVYYVKYNPNQKWFWLPNQTTDEFLVFVNYDSDCRLDKSPWMTCPHAAFVEPGSSDGAALRESVEVRLIVFTPTEA</sequence>
<comment type="similarity">
    <text evidence="1">Belongs to the asaB hydroxylase/desaturase family.</text>
</comment>
<comment type="caution">
    <text evidence="2">The sequence shown here is derived from an EMBL/GenBank/DDBJ whole genome shotgun (WGS) entry which is preliminary data.</text>
</comment>
<dbReference type="NCBIfam" id="NF041278">
    <property type="entry name" value="CmcJ_NvfI_EfuI"/>
    <property type="match status" value="1"/>
</dbReference>
<dbReference type="EMBL" id="JAQJZL010000006">
    <property type="protein sequence ID" value="KAJ6039202.1"/>
    <property type="molecule type" value="Genomic_DNA"/>
</dbReference>
<evidence type="ECO:0008006" key="4">
    <source>
        <dbReference type="Google" id="ProtNLM"/>
    </source>
</evidence>
<reference evidence="2" key="1">
    <citation type="journal article" date="2023" name="IMA Fungus">
        <title>Comparative genomic study of the Penicillium genus elucidates a diverse pangenome and 15 lateral gene transfer events.</title>
        <authorList>
            <person name="Petersen C."/>
            <person name="Sorensen T."/>
            <person name="Nielsen M.R."/>
            <person name="Sondergaard T.E."/>
            <person name="Sorensen J.L."/>
            <person name="Fitzpatrick D.A."/>
            <person name="Frisvad J.C."/>
            <person name="Nielsen K.L."/>
        </authorList>
    </citation>
    <scope>NUCLEOTIDE SEQUENCE</scope>
    <source>
        <strain evidence="2">IBT 15450</strain>
    </source>
</reference>
<organism evidence="2 3">
    <name type="scientific">Penicillium canescens</name>
    <dbReference type="NCBI Taxonomy" id="5083"/>
    <lineage>
        <taxon>Eukaryota</taxon>
        <taxon>Fungi</taxon>
        <taxon>Dikarya</taxon>
        <taxon>Ascomycota</taxon>
        <taxon>Pezizomycotina</taxon>
        <taxon>Eurotiomycetes</taxon>
        <taxon>Eurotiomycetidae</taxon>
        <taxon>Eurotiales</taxon>
        <taxon>Aspergillaceae</taxon>
        <taxon>Penicillium</taxon>
    </lineage>
</organism>
<dbReference type="GO" id="GO:0016491">
    <property type="term" value="F:oxidoreductase activity"/>
    <property type="evidence" value="ECO:0007669"/>
    <property type="project" value="InterPro"/>
</dbReference>
<keyword evidence="3" id="KW-1185">Reference proteome</keyword>
<dbReference type="AlphaFoldDB" id="A0AAD6N8Z8"/>
<dbReference type="InterPro" id="IPR044053">
    <property type="entry name" value="AsaB-like"/>
</dbReference>
<evidence type="ECO:0000313" key="3">
    <source>
        <dbReference type="Proteomes" id="UP001219568"/>
    </source>
</evidence>
<dbReference type="Proteomes" id="UP001219568">
    <property type="component" value="Unassembled WGS sequence"/>
</dbReference>
<evidence type="ECO:0000313" key="2">
    <source>
        <dbReference type="EMBL" id="KAJ6039202.1"/>
    </source>
</evidence>
<gene>
    <name evidence="2" type="ORF">N7460_007234</name>
</gene>
<dbReference type="PANTHER" id="PTHR34598:SF3">
    <property type="entry name" value="OXIDOREDUCTASE AN1597"/>
    <property type="match status" value="1"/>
</dbReference>
<evidence type="ECO:0000256" key="1">
    <source>
        <dbReference type="ARBA" id="ARBA00023604"/>
    </source>
</evidence>
<dbReference type="PANTHER" id="PTHR34598">
    <property type="entry name" value="BLL6449 PROTEIN"/>
    <property type="match status" value="1"/>
</dbReference>
<reference evidence="2" key="2">
    <citation type="submission" date="2023-01" db="EMBL/GenBank/DDBJ databases">
        <authorList>
            <person name="Petersen C."/>
        </authorList>
    </citation>
    <scope>NUCLEOTIDE SEQUENCE</scope>
    <source>
        <strain evidence="2">IBT 15450</strain>
    </source>
</reference>